<protein>
    <submittedName>
        <fullName evidence="13">Dynein, axonemal, intermediate chain 2b</fullName>
    </submittedName>
</protein>
<dbReference type="InterPro" id="IPR001680">
    <property type="entry name" value="WD40_rpt"/>
</dbReference>
<evidence type="ECO:0000256" key="8">
    <source>
        <dbReference type="ARBA" id="ARBA00023069"/>
    </source>
</evidence>
<evidence type="ECO:0000313" key="13">
    <source>
        <dbReference type="Ensembl" id="ENSELUP00000062343.2"/>
    </source>
</evidence>
<dbReference type="Gene3D" id="2.130.10.10">
    <property type="entry name" value="YVTN repeat-like/Quinoprotein amine dehydrogenase"/>
    <property type="match status" value="2"/>
</dbReference>
<evidence type="ECO:0000256" key="2">
    <source>
        <dbReference type="ARBA" id="ARBA00011059"/>
    </source>
</evidence>
<comment type="similarity">
    <text evidence="2">Belongs to the dynein intermediate chain family.</text>
</comment>
<evidence type="ECO:0000256" key="5">
    <source>
        <dbReference type="ARBA" id="ARBA00022701"/>
    </source>
</evidence>
<evidence type="ECO:0000256" key="3">
    <source>
        <dbReference type="ARBA" id="ARBA00022490"/>
    </source>
</evidence>
<evidence type="ECO:0000256" key="4">
    <source>
        <dbReference type="ARBA" id="ARBA00022574"/>
    </source>
</evidence>
<proteinExistence type="inferred from homology"/>
<keyword evidence="6" id="KW-0677">Repeat</keyword>
<evidence type="ECO:0000256" key="10">
    <source>
        <dbReference type="ARBA" id="ARBA00023212"/>
    </source>
</evidence>
<dbReference type="PANTHER" id="PTHR12442:SF7">
    <property type="entry name" value="DYNEIN AXONEMAL INTERMEDIATE CHAIN 2"/>
    <property type="match status" value="1"/>
</dbReference>
<keyword evidence="11" id="KW-0966">Cell projection</keyword>
<name>A0A6Q2Y9V8_ESOLU</name>
<keyword evidence="14" id="KW-1185">Reference proteome</keyword>
<dbReference type="InterPro" id="IPR036322">
    <property type="entry name" value="WD40_repeat_dom_sf"/>
</dbReference>
<keyword evidence="3" id="KW-0963">Cytoplasm</keyword>
<feature type="compositionally biased region" description="Basic and acidic residues" evidence="12">
    <location>
        <begin position="512"/>
        <end position="536"/>
    </location>
</feature>
<evidence type="ECO:0000256" key="7">
    <source>
        <dbReference type="ARBA" id="ARBA00023017"/>
    </source>
</evidence>
<dbReference type="SUPFAM" id="SSF50978">
    <property type="entry name" value="WD40 repeat-like"/>
    <property type="match status" value="1"/>
</dbReference>
<organism evidence="13 14">
    <name type="scientific">Esox lucius</name>
    <name type="common">Northern pike</name>
    <dbReference type="NCBI Taxonomy" id="8010"/>
    <lineage>
        <taxon>Eukaryota</taxon>
        <taxon>Metazoa</taxon>
        <taxon>Chordata</taxon>
        <taxon>Craniata</taxon>
        <taxon>Vertebrata</taxon>
        <taxon>Euteleostomi</taxon>
        <taxon>Actinopterygii</taxon>
        <taxon>Neopterygii</taxon>
        <taxon>Teleostei</taxon>
        <taxon>Protacanthopterygii</taxon>
        <taxon>Esociformes</taxon>
        <taxon>Esocidae</taxon>
        <taxon>Esox</taxon>
    </lineage>
</organism>
<reference evidence="13" key="4">
    <citation type="submission" date="2025-09" db="UniProtKB">
        <authorList>
            <consortium name="Ensembl"/>
        </authorList>
    </citation>
    <scope>IDENTIFICATION</scope>
</reference>
<dbReference type="GeneTree" id="ENSGT00940000163996"/>
<evidence type="ECO:0000256" key="11">
    <source>
        <dbReference type="ARBA" id="ARBA00023273"/>
    </source>
</evidence>
<dbReference type="GO" id="GO:0036158">
    <property type="term" value="P:outer dynein arm assembly"/>
    <property type="evidence" value="ECO:0007669"/>
    <property type="project" value="TreeGrafter"/>
</dbReference>
<keyword evidence="10" id="KW-0206">Cytoskeleton</keyword>
<dbReference type="SMART" id="SM00320">
    <property type="entry name" value="WD40"/>
    <property type="match status" value="6"/>
</dbReference>
<dbReference type="GO" id="GO:0005874">
    <property type="term" value="C:microtubule"/>
    <property type="evidence" value="ECO:0007669"/>
    <property type="project" value="UniProtKB-KW"/>
</dbReference>
<reference evidence="14" key="1">
    <citation type="journal article" date="2014" name="PLoS ONE">
        <title>The genome and linkage map of the northern pike (Esox lucius): conserved synteny revealed between the salmonid sister group and the Neoteleostei.</title>
        <authorList>
            <person name="Rondeau E.B."/>
            <person name="Minkley D.R."/>
            <person name="Leong J.S."/>
            <person name="Messmer A.M."/>
            <person name="Jantzen J.R."/>
            <person name="von Schalburg K.R."/>
            <person name="Lemon C."/>
            <person name="Bird N.H."/>
            <person name="Koop B.F."/>
        </authorList>
    </citation>
    <scope>NUCLEOTIDE SEQUENCE</scope>
</reference>
<dbReference type="GO" id="GO:0045504">
    <property type="term" value="F:dynein heavy chain binding"/>
    <property type="evidence" value="ECO:0007669"/>
    <property type="project" value="TreeGrafter"/>
</dbReference>
<keyword evidence="9" id="KW-0505">Motor protein</keyword>
<dbReference type="GO" id="GO:0036157">
    <property type="term" value="C:outer dynein arm"/>
    <property type="evidence" value="ECO:0007669"/>
    <property type="project" value="TreeGrafter"/>
</dbReference>
<dbReference type="GO" id="GO:0045503">
    <property type="term" value="F:dynein light chain binding"/>
    <property type="evidence" value="ECO:0007669"/>
    <property type="project" value="TreeGrafter"/>
</dbReference>
<dbReference type="PANTHER" id="PTHR12442">
    <property type="entry name" value="DYNEIN INTERMEDIATE CHAIN"/>
    <property type="match status" value="1"/>
</dbReference>
<dbReference type="GO" id="GO:0003341">
    <property type="term" value="P:cilium movement"/>
    <property type="evidence" value="ECO:0007669"/>
    <property type="project" value="TreeGrafter"/>
</dbReference>
<evidence type="ECO:0000256" key="1">
    <source>
        <dbReference type="ARBA" id="ARBA00004430"/>
    </source>
</evidence>
<evidence type="ECO:0000313" key="14">
    <source>
        <dbReference type="Proteomes" id="UP000265140"/>
    </source>
</evidence>
<dbReference type="FunFam" id="2.130.10.10:FF:000371">
    <property type="entry name" value="dynein intermediate chain 2, axonemal"/>
    <property type="match status" value="1"/>
</dbReference>
<dbReference type="FunFam" id="2.130.10.10:FF:001017">
    <property type="entry name" value="Dynein axonemal intermediate chain 2"/>
    <property type="match status" value="1"/>
</dbReference>
<keyword evidence="7" id="KW-0243">Dynein</keyword>
<reference evidence="13" key="3">
    <citation type="submission" date="2025-08" db="UniProtKB">
        <authorList>
            <consortium name="Ensembl"/>
        </authorList>
    </citation>
    <scope>IDENTIFICATION</scope>
</reference>
<dbReference type="InterPro" id="IPR050687">
    <property type="entry name" value="Dynein_IC"/>
</dbReference>
<accession>A0A6Q2Y9V8</accession>
<comment type="subcellular location">
    <subcellularLocation>
        <location evidence="1">Cytoplasm</location>
        <location evidence="1">Cytoskeleton</location>
        <location evidence="1">Cilium axoneme</location>
    </subcellularLocation>
</comment>
<keyword evidence="8" id="KW-0969">Cilium</keyword>
<dbReference type="InterPro" id="IPR015943">
    <property type="entry name" value="WD40/YVTN_repeat-like_dom_sf"/>
</dbReference>
<dbReference type="AlphaFoldDB" id="A0A6Q2Y9V8"/>
<sequence length="613" mass="70191">MEIVYVYTKKRNEFGRQCNFSDRSAELHVDILPDPSLAVNFIERDPCDVPIQCTQEMSEHEVNTERFESDTRGINHVEGGWPKDVNPHEMEQTIRFRKKVEKDENYISTVMQLGNNMEHCIKQNNAIDIYREYFEEEEVVEESEVQPSAKTINVFRDPNEVKRTASSLSWHPDGSRKLAVAYSSLEFQKVSKDMSLNSYIWDIENPNKPEMTLKPVSPLVCLEYNPKDCHILVGGSYNGQIAYWDTRKGSQPVEMSTIEHSHRDPVYRVIWLQSKTGTDTFSASTDGQVLWWDIRKMSEPTERLILDPNKKGNLDNALGAISLEFETTMPTKFMVGTEQGLVVSCNRKAKTPAEKIVCMYSGHHGPIYALQRNPFFPKNFLTVADWTARIWSEDIKESSIMWTKYHTAYLSDGSWSPVRPSVFFTIKMDGTLDVWDFLFKQNDPTLSVKVCDEALNSLRVQDNGHFLACGSQLGTVTLLEISSGLCTLQKNEKALATAMFERETKREKILEARHREMRLKERSRSEQSKEEDTKEGDGEESPEELITRIEKDFYEIVEAELKKRDKGEEKKVRLILNSFTGLRVVRGSLRVVKGSSKIVKGFTNKGGGPDSTL</sequence>
<reference evidence="13" key="2">
    <citation type="submission" date="2020-02" db="EMBL/GenBank/DDBJ databases">
        <title>Esox lucius (northern pike) genome, fEsoLuc1, primary haplotype.</title>
        <authorList>
            <person name="Myers G."/>
            <person name="Karagic N."/>
            <person name="Meyer A."/>
            <person name="Pippel M."/>
            <person name="Reichard M."/>
            <person name="Winkler S."/>
            <person name="Tracey A."/>
            <person name="Sims Y."/>
            <person name="Howe K."/>
            <person name="Rhie A."/>
            <person name="Formenti G."/>
            <person name="Durbin R."/>
            <person name="Fedrigo O."/>
            <person name="Jarvis E.D."/>
        </authorList>
    </citation>
    <scope>NUCLEOTIDE SEQUENCE [LARGE SCALE GENOMIC DNA]</scope>
</reference>
<keyword evidence="5" id="KW-0493">Microtubule</keyword>
<evidence type="ECO:0000256" key="6">
    <source>
        <dbReference type="ARBA" id="ARBA00022737"/>
    </source>
</evidence>
<evidence type="ECO:0000256" key="9">
    <source>
        <dbReference type="ARBA" id="ARBA00023175"/>
    </source>
</evidence>
<evidence type="ECO:0000256" key="12">
    <source>
        <dbReference type="SAM" id="MobiDB-lite"/>
    </source>
</evidence>
<feature type="region of interest" description="Disordered" evidence="12">
    <location>
        <begin position="512"/>
        <end position="544"/>
    </location>
</feature>
<dbReference type="Ensembl" id="ENSELUT00000065284.2">
    <property type="protein sequence ID" value="ENSELUP00000062343.2"/>
    <property type="gene ID" value="ENSELUG00000016599.3"/>
</dbReference>
<dbReference type="Proteomes" id="UP000265140">
    <property type="component" value="Chromosome 5"/>
</dbReference>
<dbReference type="Bgee" id="ENSELUG00000016599">
    <property type="expression patterns" value="Expressed in mesonephros and 5 other cell types or tissues"/>
</dbReference>
<keyword evidence="4" id="KW-0853">WD repeat</keyword>